<proteinExistence type="predicted"/>
<gene>
    <name evidence="1" type="ORF">BDN72DRAFT_796630</name>
</gene>
<accession>A0ACD3AVI4</accession>
<feature type="non-terminal residue" evidence="1">
    <location>
        <position position="91"/>
    </location>
</feature>
<sequence length="91" mass="9460">ASLVAITPGSGCVGIRTYSVLFGFCAGTFCNVATQLKFLLGVDDTLDIFASHAIGGVVGNVLTGLFTQHSVAAYDAIADIPGGWLNRHFIQ</sequence>
<protein>
    <submittedName>
        <fullName evidence="1">Uncharacterized protein</fullName>
    </submittedName>
</protein>
<evidence type="ECO:0000313" key="2">
    <source>
        <dbReference type="Proteomes" id="UP000308600"/>
    </source>
</evidence>
<name>A0ACD3AVI4_9AGAR</name>
<feature type="non-terminal residue" evidence="1">
    <location>
        <position position="1"/>
    </location>
</feature>
<dbReference type="EMBL" id="ML208332">
    <property type="protein sequence ID" value="TFK69361.1"/>
    <property type="molecule type" value="Genomic_DNA"/>
</dbReference>
<dbReference type="Proteomes" id="UP000308600">
    <property type="component" value="Unassembled WGS sequence"/>
</dbReference>
<reference evidence="1 2" key="1">
    <citation type="journal article" date="2019" name="Nat. Ecol. Evol.">
        <title>Megaphylogeny resolves global patterns of mushroom evolution.</title>
        <authorList>
            <person name="Varga T."/>
            <person name="Krizsan K."/>
            <person name="Foldi C."/>
            <person name="Dima B."/>
            <person name="Sanchez-Garcia M."/>
            <person name="Sanchez-Ramirez S."/>
            <person name="Szollosi G.J."/>
            <person name="Szarkandi J.G."/>
            <person name="Papp V."/>
            <person name="Albert L."/>
            <person name="Andreopoulos W."/>
            <person name="Angelini C."/>
            <person name="Antonin V."/>
            <person name="Barry K.W."/>
            <person name="Bougher N.L."/>
            <person name="Buchanan P."/>
            <person name="Buyck B."/>
            <person name="Bense V."/>
            <person name="Catcheside P."/>
            <person name="Chovatia M."/>
            <person name="Cooper J."/>
            <person name="Damon W."/>
            <person name="Desjardin D."/>
            <person name="Finy P."/>
            <person name="Geml J."/>
            <person name="Haridas S."/>
            <person name="Hughes K."/>
            <person name="Justo A."/>
            <person name="Karasinski D."/>
            <person name="Kautmanova I."/>
            <person name="Kiss B."/>
            <person name="Kocsube S."/>
            <person name="Kotiranta H."/>
            <person name="LaButti K.M."/>
            <person name="Lechner B.E."/>
            <person name="Liimatainen K."/>
            <person name="Lipzen A."/>
            <person name="Lukacs Z."/>
            <person name="Mihaltcheva S."/>
            <person name="Morgado L.N."/>
            <person name="Niskanen T."/>
            <person name="Noordeloos M.E."/>
            <person name="Ohm R.A."/>
            <person name="Ortiz-Santana B."/>
            <person name="Ovrebo C."/>
            <person name="Racz N."/>
            <person name="Riley R."/>
            <person name="Savchenko A."/>
            <person name="Shiryaev A."/>
            <person name="Soop K."/>
            <person name="Spirin V."/>
            <person name="Szebenyi C."/>
            <person name="Tomsovsky M."/>
            <person name="Tulloss R.E."/>
            <person name="Uehling J."/>
            <person name="Grigoriev I.V."/>
            <person name="Vagvolgyi C."/>
            <person name="Papp T."/>
            <person name="Martin F.M."/>
            <person name="Miettinen O."/>
            <person name="Hibbett D.S."/>
            <person name="Nagy L.G."/>
        </authorList>
    </citation>
    <scope>NUCLEOTIDE SEQUENCE [LARGE SCALE GENOMIC DNA]</scope>
    <source>
        <strain evidence="1 2">NL-1719</strain>
    </source>
</reference>
<keyword evidence="2" id="KW-1185">Reference proteome</keyword>
<evidence type="ECO:0000313" key="1">
    <source>
        <dbReference type="EMBL" id="TFK69361.1"/>
    </source>
</evidence>
<organism evidence="1 2">
    <name type="scientific">Pluteus cervinus</name>
    <dbReference type="NCBI Taxonomy" id="181527"/>
    <lineage>
        <taxon>Eukaryota</taxon>
        <taxon>Fungi</taxon>
        <taxon>Dikarya</taxon>
        <taxon>Basidiomycota</taxon>
        <taxon>Agaricomycotina</taxon>
        <taxon>Agaricomycetes</taxon>
        <taxon>Agaricomycetidae</taxon>
        <taxon>Agaricales</taxon>
        <taxon>Pluteineae</taxon>
        <taxon>Pluteaceae</taxon>
        <taxon>Pluteus</taxon>
    </lineage>
</organism>